<proteinExistence type="predicted"/>
<name>A0A1B6FW67_9HEMI</name>
<organism evidence="1">
    <name type="scientific">Cuerna arida</name>
    <dbReference type="NCBI Taxonomy" id="1464854"/>
    <lineage>
        <taxon>Eukaryota</taxon>
        <taxon>Metazoa</taxon>
        <taxon>Ecdysozoa</taxon>
        <taxon>Arthropoda</taxon>
        <taxon>Hexapoda</taxon>
        <taxon>Insecta</taxon>
        <taxon>Pterygota</taxon>
        <taxon>Neoptera</taxon>
        <taxon>Paraneoptera</taxon>
        <taxon>Hemiptera</taxon>
        <taxon>Auchenorrhyncha</taxon>
        <taxon>Membracoidea</taxon>
        <taxon>Cicadellidae</taxon>
        <taxon>Cicadellinae</taxon>
        <taxon>Proconiini</taxon>
        <taxon>Cuerna</taxon>
    </lineage>
</organism>
<gene>
    <name evidence="1" type="ORF">g.866</name>
</gene>
<feature type="non-terminal residue" evidence="1">
    <location>
        <position position="175"/>
    </location>
</feature>
<protein>
    <submittedName>
        <fullName evidence="1">Uncharacterized protein</fullName>
    </submittedName>
</protein>
<accession>A0A1B6FW67</accession>
<feature type="non-terminal residue" evidence="1">
    <location>
        <position position="1"/>
    </location>
</feature>
<reference evidence="1" key="1">
    <citation type="submission" date="2015-11" db="EMBL/GenBank/DDBJ databases">
        <title>De novo transcriptome assembly of four potential Pierce s Disease insect vectors from Arizona vineyards.</title>
        <authorList>
            <person name="Tassone E.E."/>
        </authorList>
    </citation>
    <scope>NUCLEOTIDE SEQUENCE</scope>
</reference>
<dbReference type="EMBL" id="GECZ01015324">
    <property type="protein sequence ID" value="JAS54445.1"/>
    <property type="molecule type" value="Transcribed_RNA"/>
</dbReference>
<evidence type="ECO:0000313" key="1">
    <source>
        <dbReference type="EMBL" id="JAS54445.1"/>
    </source>
</evidence>
<sequence length="175" mass="19583">RHIHHHHPNSQHTPQIVANFVPNSNGNVTFTINSHVNNQVQRIVRERNSNYDNLFQVYGSRNSLERQYNAASSREHHYQSHLVPGLMCTGGYQTMSSPTKHVTVMAPQQQYVPVSMVDGASARQMLFTNHAHHHHQTPTAWPANRQMALVAPSMLPSAEAAAAAANWGRQLIVDS</sequence>
<dbReference type="AlphaFoldDB" id="A0A1B6FW67"/>